<dbReference type="PANTHER" id="PTHR33050:SF7">
    <property type="entry name" value="RIBONUCLEASE H"/>
    <property type="match status" value="1"/>
</dbReference>
<sequence length="1200" mass="130047">MRQLAELTKANPAAATAVRGLIKSGQSVGAALQLMSAAVAAAPTTSAVAGNLRPPTTPTGQGGAGRSRRMSAPPSPSPVVGQKRQADADSVPRKKQAKQPIHRALSPTLDGDGLDIDYGATNRNAFEESWPSSKVELKVKNLDFVAMWYFTPAGCKHAAKERKDGATRPMIYHSDGTFKPAAPPIGEVEDWFLDPHVFRAATDKWVKVAIKMGVSERMQQSMAMLNSAICNHDDWETNPAPLMRWHHHQRETWARDRHAPACYPLEALNPDTYDGIKVKGAVAASSAAEKRAREAEAAIAEMRQEIATLASQRLGDNFRRAGGAATRLAPAKPARMGQLVRSTTTPSTRGCLSPTPGTPCAWASTRGDVTTHDADASTAAHGARVATTATNSAPEPPTPANEALGPTPLKAAGWSAALQTYELGTRYPTIVAGITSGFDVGLPRIDRTFIPPNHKSATKDPDTVRTKIDKELAAGRYSGPFTRAECELTVGGPFQCSPISLAPKPPDGWRFIQDASFPLDDPDTLSINAQIQSDDWPCTYAGIATVIWQILHLPPTAQAAARDVRSAYRTVNLHPSQWPAAVVQWEDRFFVDKCLAFGIASSAGAWGVVGDALADILRHAGIGPILKWVDDFLFFRVRPQDLPGVNTDRLLLASRVHPGQRGGVVLWRDDEGRELAEDFDSALLDLRTTGGEWAYDFAAVDAVCEPLGVPWSDEKEQSFAPTVTYYGIEWNIATRTMALPARKREKLLRLVETWLAKGVFDRDETESLLGNLQLAVHVVPNGRKYLTGLVTFLGWHARAAGRPRSLAQGRDRAFAGRTLHPPTRIRQDLYWWQRELARPRVERCFANELTLLDPGLYTDASSSGAAVVIGSCFAAYTFAADWKGDGRDIMWAEAVGAELGVQHLVASGIHDERVLIHNDNTAVEAGIRNGRVRNEAANRSLERIFHFASEHNLVLVAARVTSADNPADAPSRGAPFDGPLPDDPTPTSSRLQLRPPTTVSSRWAGLDDEALASVMEAAFAPSTLSGYGTGLGHFLAYCDTRKVKEEDRCPADEDLLCRFVAAQAGLYSGEYIGALVVLVGRGDDLCPVRALARHLAVCPLPDASALFAYRHRGRTVPLSRSVFLERLRKAAVAAGLPPLHGHSFRIGGCTELLLRGTAINDVKAHGRWRSDAWTTYVREHVQVFASRLAPLPAVNAALLL</sequence>
<dbReference type="Proteomes" id="UP000077684">
    <property type="component" value="Unassembled WGS sequence"/>
</dbReference>
<dbReference type="EMBL" id="LWDE02001725">
    <property type="protein sequence ID" value="KAE8239452.1"/>
    <property type="molecule type" value="Genomic_DNA"/>
</dbReference>
<evidence type="ECO:0000256" key="2">
    <source>
        <dbReference type="SAM" id="Coils"/>
    </source>
</evidence>
<dbReference type="GO" id="GO:0015074">
    <property type="term" value="P:DNA integration"/>
    <property type="evidence" value="ECO:0007669"/>
    <property type="project" value="InterPro"/>
</dbReference>
<dbReference type="AlphaFoldDB" id="A0A8X7STF4"/>
<feature type="region of interest" description="Disordered" evidence="3">
    <location>
        <begin position="371"/>
        <end position="400"/>
    </location>
</feature>
<evidence type="ECO:0000313" key="5">
    <source>
        <dbReference type="Proteomes" id="UP000077684"/>
    </source>
</evidence>
<dbReference type="Gene3D" id="1.10.443.10">
    <property type="entry name" value="Intergrase catalytic core"/>
    <property type="match status" value="1"/>
</dbReference>
<dbReference type="PANTHER" id="PTHR33050">
    <property type="entry name" value="REVERSE TRANSCRIPTASE DOMAIN-CONTAINING PROTEIN"/>
    <property type="match status" value="1"/>
</dbReference>
<evidence type="ECO:0000256" key="3">
    <source>
        <dbReference type="SAM" id="MobiDB-lite"/>
    </source>
</evidence>
<organism evidence="4 5">
    <name type="scientific">Tilletia controversa</name>
    <name type="common">dwarf bunt fungus</name>
    <dbReference type="NCBI Taxonomy" id="13291"/>
    <lineage>
        <taxon>Eukaryota</taxon>
        <taxon>Fungi</taxon>
        <taxon>Dikarya</taxon>
        <taxon>Basidiomycota</taxon>
        <taxon>Ustilaginomycotina</taxon>
        <taxon>Exobasidiomycetes</taxon>
        <taxon>Tilletiales</taxon>
        <taxon>Tilletiaceae</taxon>
        <taxon>Tilletia</taxon>
    </lineage>
</organism>
<dbReference type="InterPro" id="IPR052055">
    <property type="entry name" value="Hepadnavirus_pol/RT"/>
</dbReference>
<protein>
    <recommendedName>
        <fullName evidence="6">Reverse transcriptase domain-containing protein</fullName>
    </recommendedName>
</protein>
<dbReference type="GO" id="GO:0003677">
    <property type="term" value="F:DNA binding"/>
    <property type="evidence" value="ECO:0007669"/>
    <property type="project" value="InterPro"/>
</dbReference>
<name>A0A8X7STF4_9BASI</name>
<dbReference type="SUPFAM" id="SSF56672">
    <property type="entry name" value="DNA/RNA polymerases"/>
    <property type="match status" value="1"/>
</dbReference>
<comment type="caution">
    <text evidence="4">The sequence shown here is derived from an EMBL/GenBank/DDBJ whole genome shotgun (WGS) entry which is preliminary data.</text>
</comment>
<evidence type="ECO:0000256" key="1">
    <source>
        <dbReference type="ARBA" id="ARBA00023172"/>
    </source>
</evidence>
<reference evidence="4" key="2">
    <citation type="journal article" date="2019" name="IMA Fungus">
        <title>Genome sequencing and comparison of five Tilletia species to identify candidate genes for the detection of regulated species infecting wheat.</title>
        <authorList>
            <person name="Nguyen H.D.T."/>
            <person name="Sultana T."/>
            <person name="Kesanakurti P."/>
            <person name="Hambleton S."/>
        </authorList>
    </citation>
    <scope>NUCLEOTIDE SEQUENCE</scope>
    <source>
        <strain evidence="4">DAOMC 236426</strain>
    </source>
</reference>
<dbReference type="InterPro" id="IPR013762">
    <property type="entry name" value="Integrase-like_cat_sf"/>
</dbReference>
<dbReference type="SUPFAM" id="SSF56349">
    <property type="entry name" value="DNA breaking-rejoining enzymes"/>
    <property type="match status" value="1"/>
</dbReference>
<keyword evidence="2" id="KW-0175">Coiled coil</keyword>
<feature type="coiled-coil region" evidence="2">
    <location>
        <begin position="285"/>
        <end position="312"/>
    </location>
</feature>
<feature type="compositionally biased region" description="Polar residues" evidence="3">
    <location>
        <begin position="985"/>
        <end position="998"/>
    </location>
</feature>
<dbReference type="InterPro" id="IPR011010">
    <property type="entry name" value="DNA_brk_join_enz"/>
</dbReference>
<keyword evidence="5" id="KW-1185">Reference proteome</keyword>
<feature type="region of interest" description="Disordered" evidence="3">
    <location>
        <begin position="964"/>
        <end position="998"/>
    </location>
</feature>
<feature type="region of interest" description="Disordered" evidence="3">
    <location>
        <begin position="48"/>
        <end position="114"/>
    </location>
</feature>
<dbReference type="InterPro" id="IPR043502">
    <property type="entry name" value="DNA/RNA_pol_sf"/>
</dbReference>
<proteinExistence type="predicted"/>
<dbReference type="GO" id="GO:0006310">
    <property type="term" value="P:DNA recombination"/>
    <property type="evidence" value="ECO:0007669"/>
    <property type="project" value="UniProtKB-KW"/>
</dbReference>
<keyword evidence="1" id="KW-0233">DNA recombination</keyword>
<accession>A0A8X7STF4</accession>
<gene>
    <name evidence="4" type="ORF">A4X06_0g8256</name>
</gene>
<feature type="region of interest" description="Disordered" evidence="3">
    <location>
        <begin position="332"/>
        <end position="355"/>
    </location>
</feature>
<feature type="compositionally biased region" description="Polar residues" evidence="3">
    <location>
        <begin position="340"/>
        <end position="350"/>
    </location>
</feature>
<reference evidence="4" key="1">
    <citation type="submission" date="2016-04" db="EMBL/GenBank/DDBJ databases">
        <authorList>
            <person name="Nguyen H.D."/>
            <person name="Samba Siva P."/>
            <person name="Cullis J."/>
            <person name="Levesque C.A."/>
            <person name="Hambleton S."/>
        </authorList>
    </citation>
    <scope>NUCLEOTIDE SEQUENCE</scope>
    <source>
        <strain evidence="4">DAOMC 236426</strain>
    </source>
</reference>
<evidence type="ECO:0008006" key="6">
    <source>
        <dbReference type="Google" id="ProtNLM"/>
    </source>
</evidence>
<evidence type="ECO:0000313" key="4">
    <source>
        <dbReference type="EMBL" id="KAE8239452.1"/>
    </source>
</evidence>